<dbReference type="InterPro" id="IPR036388">
    <property type="entry name" value="WH-like_DNA-bd_sf"/>
</dbReference>
<proteinExistence type="predicted"/>
<reference evidence="5 6" key="1">
    <citation type="submission" date="2019-06" db="EMBL/GenBank/DDBJ databases">
        <title>Rhodococcus spaelei sp. nov., isolated from a cave.</title>
        <authorList>
            <person name="Lee S.D."/>
        </authorList>
    </citation>
    <scope>NUCLEOTIDE SEQUENCE [LARGE SCALE GENOMIC DNA]</scope>
    <source>
        <strain evidence="5 6">C9-5</strain>
    </source>
</reference>
<keyword evidence="1" id="KW-0805">Transcription regulation</keyword>
<dbReference type="Proteomes" id="UP000316256">
    <property type="component" value="Unassembled WGS sequence"/>
</dbReference>
<dbReference type="GO" id="GO:0003677">
    <property type="term" value="F:DNA binding"/>
    <property type="evidence" value="ECO:0007669"/>
    <property type="project" value="UniProtKB-KW"/>
</dbReference>
<keyword evidence="2" id="KW-0238">DNA-binding</keyword>
<dbReference type="Gene3D" id="1.10.10.10">
    <property type="entry name" value="Winged helix-like DNA-binding domain superfamily/Winged helix DNA-binding domain"/>
    <property type="match status" value="1"/>
</dbReference>
<organism evidence="5 6">
    <name type="scientific">Rhodococcus spelaei</name>
    <dbReference type="NCBI Taxonomy" id="2546320"/>
    <lineage>
        <taxon>Bacteria</taxon>
        <taxon>Bacillati</taxon>
        <taxon>Actinomycetota</taxon>
        <taxon>Actinomycetes</taxon>
        <taxon>Mycobacteriales</taxon>
        <taxon>Nocardiaceae</taxon>
        <taxon>Rhodococcus</taxon>
    </lineage>
</organism>
<dbReference type="PROSITE" id="PS50949">
    <property type="entry name" value="HTH_GNTR"/>
    <property type="match status" value="1"/>
</dbReference>
<evidence type="ECO:0000259" key="4">
    <source>
        <dbReference type="PROSITE" id="PS50949"/>
    </source>
</evidence>
<feature type="domain" description="HTH gntR-type" evidence="4">
    <location>
        <begin position="11"/>
        <end position="79"/>
    </location>
</feature>
<dbReference type="Pfam" id="PF00392">
    <property type="entry name" value="GntR"/>
    <property type="match status" value="1"/>
</dbReference>
<comment type="caution">
    <text evidence="5">The sequence shown here is derived from an EMBL/GenBank/DDBJ whole genome shotgun (WGS) entry which is preliminary data.</text>
</comment>
<name>A0A541BAM4_9NOCA</name>
<dbReference type="RefSeq" id="WP_142099376.1">
    <property type="nucleotide sequence ID" value="NZ_VIGH01000004.1"/>
</dbReference>
<dbReference type="InterPro" id="IPR036390">
    <property type="entry name" value="WH_DNA-bd_sf"/>
</dbReference>
<gene>
    <name evidence="5" type="ORF">FK531_11660</name>
</gene>
<dbReference type="AlphaFoldDB" id="A0A541BAM4"/>
<evidence type="ECO:0000313" key="5">
    <source>
        <dbReference type="EMBL" id="TQF69380.1"/>
    </source>
</evidence>
<dbReference type="EMBL" id="VIGH01000004">
    <property type="protein sequence ID" value="TQF69380.1"/>
    <property type="molecule type" value="Genomic_DNA"/>
</dbReference>
<keyword evidence="3" id="KW-0804">Transcription</keyword>
<evidence type="ECO:0000256" key="2">
    <source>
        <dbReference type="ARBA" id="ARBA00023125"/>
    </source>
</evidence>
<dbReference type="CDD" id="cd07377">
    <property type="entry name" value="WHTH_GntR"/>
    <property type="match status" value="1"/>
</dbReference>
<dbReference type="OrthoDB" id="3192286at2"/>
<dbReference type="SUPFAM" id="SSF46785">
    <property type="entry name" value="Winged helix' DNA-binding domain"/>
    <property type="match status" value="1"/>
</dbReference>
<sequence>MDFRINRGSGIPTYVQLVLQVKQALRRGDLAPGDRLPTAKDVVGALAINPNTVHKAYRELEHDSLVEARPGLGTFVIRSLAKAGMAERVALESELARWVGHAVATGLDRGDLEALTAAALDAEFGYETGEGR</sequence>
<keyword evidence="6" id="KW-1185">Reference proteome</keyword>
<dbReference type="PANTHER" id="PTHR38445">
    <property type="entry name" value="HTH-TYPE TRANSCRIPTIONAL REPRESSOR YTRA"/>
    <property type="match status" value="1"/>
</dbReference>
<evidence type="ECO:0000313" key="6">
    <source>
        <dbReference type="Proteomes" id="UP000316256"/>
    </source>
</evidence>
<dbReference type="GO" id="GO:0003700">
    <property type="term" value="F:DNA-binding transcription factor activity"/>
    <property type="evidence" value="ECO:0007669"/>
    <property type="project" value="InterPro"/>
</dbReference>
<accession>A0A541BAM4</accession>
<dbReference type="PANTHER" id="PTHR38445:SF7">
    <property type="entry name" value="GNTR-FAMILY TRANSCRIPTIONAL REGULATOR"/>
    <property type="match status" value="1"/>
</dbReference>
<evidence type="ECO:0000256" key="1">
    <source>
        <dbReference type="ARBA" id="ARBA00023015"/>
    </source>
</evidence>
<protein>
    <submittedName>
        <fullName evidence="5">GntR family transcriptional regulator</fullName>
    </submittedName>
</protein>
<dbReference type="InterPro" id="IPR000524">
    <property type="entry name" value="Tscrpt_reg_HTH_GntR"/>
</dbReference>
<dbReference type="SMART" id="SM00345">
    <property type="entry name" value="HTH_GNTR"/>
    <property type="match status" value="1"/>
</dbReference>
<evidence type="ECO:0000256" key="3">
    <source>
        <dbReference type="ARBA" id="ARBA00023163"/>
    </source>
</evidence>